<evidence type="ECO:0000313" key="3">
    <source>
        <dbReference type="Proteomes" id="UP000008068"/>
    </source>
</evidence>
<reference evidence="3" key="1">
    <citation type="submission" date="2011-07" db="EMBL/GenBank/DDBJ databases">
        <authorList>
            <consortium name="Caenorhabditis brenneri Sequencing and Analysis Consortium"/>
            <person name="Wilson R.K."/>
        </authorList>
    </citation>
    <scope>NUCLEOTIDE SEQUENCE [LARGE SCALE GENOMIC DNA]</scope>
    <source>
        <strain evidence="3">PB2801</strain>
    </source>
</reference>
<evidence type="ECO:0008006" key="4">
    <source>
        <dbReference type="Google" id="ProtNLM"/>
    </source>
</evidence>
<dbReference type="Proteomes" id="UP000008068">
    <property type="component" value="Unassembled WGS sequence"/>
</dbReference>
<dbReference type="InParanoid" id="G0NNP2"/>
<dbReference type="PANTHER" id="PTHR36956">
    <property type="entry name" value="UTERINE LUMIN EXPRESSED/LOCAILIZED-RELATED"/>
    <property type="match status" value="1"/>
</dbReference>
<accession>G0NNP2</accession>
<dbReference type="PANTHER" id="PTHR36956:SF2">
    <property type="entry name" value="CPXV012 PROTEIN-RELATED"/>
    <property type="match status" value="1"/>
</dbReference>
<organism evidence="3">
    <name type="scientific">Caenorhabditis brenneri</name>
    <name type="common">Nematode worm</name>
    <dbReference type="NCBI Taxonomy" id="135651"/>
    <lineage>
        <taxon>Eukaryota</taxon>
        <taxon>Metazoa</taxon>
        <taxon>Ecdysozoa</taxon>
        <taxon>Nematoda</taxon>
        <taxon>Chromadorea</taxon>
        <taxon>Rhabditida</taxon>
        <taxon>Rhabditina</taxon>
        <taxon>Rhabditomorpha</taxon>
        <taxon>Rhabditoidea</taxon>
        <taxon>Rhabditidae</taxon>
        <taxon>Peloderinae</taxon>
        <taxon>Caenorhabditis</taxon>
    </lineage>
</organism>
<protein>
    <recommendedName>
        <fullName evidence="4">DUF19 domain-containing protein</fullName>
    </recommendedName>
</protein>
<name>G0NNP2_CAEBE</name>
<dbReference type="AlphaFoldDB" id="G0NNP2"/>
<sequence length="186" mass="21296">MQIKLLLAACLLGIVSGETTPETLASSPPEENTCNAEMDKMRECSQIGTIDLRHWDKPGFEKNIPLFTNWLQCIGETKCSLVQKVIEKAQTKFEGMLHFNKHLSTCLGNNALVKFSMACSQEFMNTRNACEDTAYLDCVAKRMEKHEKCTLKDVKTYQDYQPQLIRYCTLKQEIHELKKQRVIKLG</sequence>
<feature type="signal peptide" evidence="1">
    <location>
        <begin position="1"/>
        <end position="17"/>
    </location>
</feature>
<dbReference type="OMA" id="CTSEANM"/>
<gene>
    <name evidence="2" type="ORF">CAEBREN_19933</name>
</gene>
<proteinExistence type="predicted"/>
<keyword evidence="1" id="KW-0732">Signal</keyword>
<evidence type="ECO:0000256" key="1">
    <source>
        <dbReference type="SAM" id="SignalP"/>
    </source>
</evidence>
<dbReference type="HOGENOM" id="CLU_1338592_0_0_1"/>
<dbReference type="EMBL" id="GL379915">
    <property type="protein sequence ID" value="EGT34604.1"/>
    <property type="molecule type" value="Genomic_DNA"/>
</dbReference>
<evidence type="ECO:0000313" key="2">
    <source>
        <dbReference type="EMBL" id="EGT34604.1"/>
    </source>
</evidence>
<feature type="chain" id="PRO_5003406143" description="DUF19 domain-containing protein" evidence="1">
    <location>
        <begin position="18"/>
        <end position="186"/>
    </location>
</feature>
<keyword evidence="3" id="KW-1185">Reference proteome</keyword>